<dbReference type="Proteomes" id="UP000053327">
    <property type="component" value="Unassembled WGS sequence"/>
</dbReference>
<keyword evidence="1" id="KW-0472">Membrane</keyword>
<feature type="transmembrane region" description="Helical" evidence="1">
    <location>
        <begin position="20"/>
        <end position="37"/>
    </location>
</feature>
<name>A0A0J9T0R7_PLAV1</name>
<reference evidence="2 3" key="1">
    <citation type="submission" date="2011-08" db="EMBL/GenBank/DDBJ databases">
        <title>The Genome Sequence of Plasmodium vivax Brazil I.</title>
        <authorList>
            <consortium name="The Broad Institute Genome Sequencing Platform"/>
            <consortium name="The Broad Institute Genome Sequencing Center for Infectious Disease"/>
            <person name="Neafsey D."/>
            <person name="Carlton J."/>
            <person name="Barnwell J."/>
            <person name="Collins W."/>
            <person name="Escalante A."/>
            <person name="Mullikin J."/>
            <person name="Saul A."/>
            <person name="Guigo R."/>
            <person name="Camara F."/>
            <person name="Young S.K."/>
            <person name="Zeng Q."/>
            <person name="Gargeya S."/>
            <person name="Fitzgerald M."/>
            <person name="Haas B."/>
            <person name="Abouelleil A."/>
            <person name="Alvarado L."/>
            <person name="Arachchi H.M."/>
            <person name="Berlin A."/>
            <person name="Brown A."/>
            <person name="Chapman S.B."/>
            <person name="Chen Z."/>
            <person name="Dunbar C."/>
            <person name="Freedman E."/>
            <person name="Gearin G."/>
            <person name="Gellesch M."/>
            <person name="Goldberg J."/>
            <person name="Griggs A."/>
            <person name="Gujja S."/>
            <person name="Heiman D."/>
            <person name="Howarth C."/>
            <person name="Larson L."/>
            <person name="Lui A."/>
            <person name="MacDonald P.J.P."/>
            <person name="Montmayeur A."/>
            <person name="Murphy C."/>
            <person name="Neiman D."/>
            <person name="Pearson M."/>
            <person name="Priest M."/>
            <person name="Roberts A."/>
            <person name="Saif S."/>
            <person name="Shea T."/>
            <person name="Shenoy N."/>
            <person name="Sisk P."/>
            <person name="Stolte C."/>
            <person name="Sykes S."/>
            <person name="Wortman J."/>
            <person name="Nusbaum C."/>
            <person name="Birren B."/>
        </authorList>
    </citation>
    <scope>NUCLEOTIDE SEQUENCE [LARGE SCALE GENOMIC DNA]</scope>
    <source>
        <strain evidence="2 3">Brazil I</strain>
    </source>
</reference>
<sequence>MKNNKNAFIKKIFSKYGLRFILFALSPMLGIIFPILFEGPKGQQLIPHCWASNHPAYISRNPNVKCDAPYKISHDILGPIYVLNFVLFYILLIIVFLTILYTIKKVMKYERLKSGKGKMKGK</sequence>
<dbReference type="InterPro" id="IPR022139">
    <property type="entry name" value="Fam-L/Fam-M-like_plasmodium"/>
</dbReference>
<evidence type="ECO:0000313" key="3">
    <source>
        <dbReference type="Proteomes" id="UP000053327"/>
    </source>
</evidence>
<evidence type="ECO:0000313" key="2">
    <source>
        <dbReference type="EMBL" id="KMZ88714.1"/>
    </source>
</evidence>
<gene>
    <name evidence="2" type="ORF">PVBG_05570</name>
</gene>
<organism evidence="2 3">
    <name type="scientific">Plasmodium vivax (strain Brazil I)</name>
    <dbReference type="NCBI Taxonomy" id="1033975"/>
    <lineage>
        <taxon>Eukaryota</taxon>
        <taxon>Sar</taxon>
        <taxon>Alveolata</taxon>
        <taxon>Apicomplexa</taxon>
        <taxon>Aconoidasida</taxon>
        <taxon>Haemosporida</taxon>
        <taxon>Plasmodiidae</taxon>
        <taxon>Plasmodium</taxon>
        <taxon>Plasmodium (Plasmodium)</taxon>
    </lineage>
</organism>
<feature type="transmembrane region" description="Helical" evidence="1">
    <location>
        <begin position="80"/>
        <end position="103"/>
    </location>
</feature>
<keyword evidence="1" id="KW-0812">Transmembrane</keyword>
<accession>A0A0J9T0R7</accession>
<proteinExistence type="predicted"/>
<evidence type="ECO:0000256" key="1">
    <source>
        <dbReference type="SAM" id="Phobius"/>
    </source>
</evidence>
<dbReference type="AlphaFoldDB" id="A0A0J9T0R7"/>
<dbReference type="EMBL" id="KQ234756">
    <property type="protein sequence ID" value="KMZ88714.1"/>
    <property type="molecule type" value="Genomic_DNA"/>
</dbReference>
<protein>
    <submittedName>
        <fullName evidence="2">Uncharacterized protein</fullName>
    </submittedName>
</protein>
<dbReference type="Pfam" id="PF12420">
    <property type="entry name" value="DUF3671"/>
    <property type="match status" value="1"/>
</dbReference>
<keyword evidence="1" id="KW-1133">Transmembrane helix</keyword>